<name>A0A172XR29_9FLAO</name>
<dbReference type="RefSeq" id="WP_066750874.1">
    <property type="nucleotide sequence ID" value="NZ_CP015199.1"/>
</dbReference>
<keyword evidence="1" id="KW-1133">Transmembrane helix</keyword>
<sequence>MKNSNSSFESFRNWNYKKIIVEPNTALQNQQYYVSELKKLQAKNEKETGIEFVIDDKNNYQDFIALMDAMKLADQENYGVDVEKTNHFFAIHEYKAPNSIEKKYDGITGCIVWQYENKKEYINFFNIETLIDNLPKQSYFIIFGFLLFLNISMLSIKERFQLNLK</sequence>
<proteinExistence type="predicted"/>
<dbReference type="KEGG" id="chh:A0O34_02460"/>
<organism evidence="2 3">
    <name type="scientific">Chryseobacterium glaciei</name>
    <dbReference type="NCBI Taxonomy" id="1685010"/>
    <lineage>
        <taxon>Bacteria</taxon>
        <taxon>Pseudomonadati</taxon>
        <taxon>Bacteroidota</taxon>
        <taxon>Flavobacteriia</taxon>
        <taxon>Flavobacteriales</taxon>
        <taxon>Weeksellaceae</taxon>
        <taxon>Chryseobacterium group</taxon>
        <taxon>Chryseobacterium</taxon>
    </lineage>
</organism>
<keyword evidence="1" id="KW-0812">Transmembrane</keyword>
<dbReference type="EMBL" id="CP015199">
    <property type="protein sequence ID" value="ANF49483.1"/>
    <property type="molecule type" value="Genomic_DNA"/>
</dbReference>
<dbReference type="Proteomes" id="UP000077824">
    <property type="component" value="Chromosome"/>
</dbReference>
<feature type="transmembrane region" description="Helical" evidence="1">
    <location>
        <begin position="138"/>
        <end position="156"/>
    </location>
</feature>
<dbReference type="OrthoDB" id="1272476at2"/>
<keyword evidence="3" id="KW-1185">Reference proteome</keyword>
<gene>
    <name evidence="2" type="ORF">A0O34_02460</name>
</gene>
<evidence type="ECO:0000313" key="2">
    <source>
        <dbReference type="EMBL" id="ANF49483.1"/>
    </source>
</evidence>
<keyword evidence="1" id="KW-0472">Membrane</keyword>
<protein>
    <submittedName>
        <fullName evidence="2">Uncharacterized protein</fullName>
    </submittedName>
</protein>
<evidence type="ECO:0000256" key="1">
    <source>
        <dbReference type="SAM" id="Phobius"/>
    </source>
</evidence>
<reference evidence="2 3" key="1">
    <citation type="submission" date="2016-04" db="EMBL/GenBank/DDBJ databases">
        <title>Complete Genome Sequence of Chryseobacterium sp. IHBB 10212.</title>
        <authorList>
            <person name="Pal M."/>
            <person name="Swarnkar M.K."/>
            <person name="Kaushal K."/>
            <person name="Chhibber S."/>
            <person name="Singh A.K."/>
            <person name="Gulati A."/>
        </authorList>
    </citation>
    <scope>NUCLEOTIDE SEQUENCE [LARGE SCALE GENOMIC DNA]</scope>
    <source>
        <strain evidence="2 3">IHBB 10212</strain>
    </source>
</reference>
<dbReference type="AlphaFoldDB" id="A0A172XR29"/>
<accession>A0A172XR29</accession>
<evidence type="ECO:0000313" key="3">
    <source>
        <dbReference type="Proteomes" id="UP000077824"/>
    </source>
</evidence>